<dbReference type="Pfam" id="PF21737">
    <property type="entry name" value="DUF6865"/>
    <property type="match status" value="1"/>
</dbReference>
<gene>
    <name evidence="1" type="ORF">CDL12_25644</name>
</gene>
<dbReference type="AlphaFoldDB" id="A0A2G9G975"/>
<reference evidence="2" key="1">
    <citation type="journal article" date="2018" name="Gigascience">
        <title>Genome assembly of the Pink Ipe (Handroanthus impetiginosus, Bignoniaceae), a highly valued, ecologically keystone Neotropical timber forest tree.</title>
        <authorList>
            <person name="Silva-Junior O.B."/>
            <person name="Grattapaglia D."/>
            <person name="Novaes E."/>
            <person name="Collevatti R.G."/>
        </authorList>
    </citation>
    <scope>NUCLEOTIDE SEQUENCE [LARGE SCALE GENOMIC DNA]</scope>
    <source>
        <strain evidence="2">cv. UFG-1</strain>
    </source>
</reference>
<keyword evidence="2" id="KW-1185">Reference proteome</keyword>
<name>A0A2G9G975_9LAMI</name>
<organism evidence="1 2">
    <name type="scientific">Handroanthus impetiginosus</name>
    <dbReference type="NCBI Taxonomy" id="429701"/>
    <lineage>
        <taxon>Eukaryota</taxon>
        <taxon>Viridiplantae</taxon>
        <taxon>Streptophyta</taxon>
        <taxon>Embryophyta</taxon>
        <taxon>Tracheophyta</taxon>
        <taxon>Spermatophyta</taxon>
        <taxon>Magnoliopsida</taxon>
        <taxon>eudicotyledons</taxon>
        <taxon>Gunneridae</taxon>
        <taxon>Pentapetalae</taxon>
        <taxon>asterids</taxon>
        <taxon>lamiids</taxon>
        <taxon>Lamiales</taxon>
        <taxon>Bignoniaceae</taxon>
        <taxon>Crescentiina</taxon>
        <taxon>Tabebuia alliance</taxon>
        <taxon>Handroanthus</taxon>
    </lineage>
</organism>
<dbReference type="PANTHER" id="PTHR35282:SF2">
    <property type="entry name" value="F5D14.24 PROTEIN"/>
    <property type="match status" value="1"/>
</dbReference>
<proteinExistence type="predicted"/>
<sequence length="87" mass="9652">MDKIEPSKELIEDLTREQLIAISYRVPDANQNTDQTPEISPKYINGEVVEPLISDGKEKYRSELISISYLPSPDAVVLPPSPGQLNG</sequence>
<accession>A0A2G9G975</accession>
<dbReference type="OrthoDB" id="632588at2759"/>
<dbReference type="EMBL" id="NKXS01006203">
    <property type="protein sequence ID" value="PIN01844.1"/>
    <property type="molecule type" value="Genomic_DNA"/>
</dbReference>
<dbReference type="PANTHER" id="PTHR35282">
    <property type="entry name" value="F5D14.24 PROTEIN"/>
    <property type="match status" value="1"/>
</dbReference>
<comment type="caution">
    <text evidence="1">The sequence shown here is derived from an EMBL/GenBank/DDBJ whole genome shotgun (WGS) entry which is preliminary data.</text>
</comment>
<dbReference type="InterPro" id="IPR049198">
    <property type="entry name" value="DUF6865"/>
</dbReference>
<protein>
    <submittedName>
        <fullName evidence="1">Uncharacterized protein</fullName>
    </submittedName>
</protein>
<evidence type="ECO:0000313" key="1">
    <source>
        <dbReference type="EMBL" id="PIN01844.1"/>
    </source>
</evidence>
<evidence type="ECO:0000313" key="2">
    <source>
        <dbReference type="Proteomes" id="UP000231279"/>
    </source>
</evidence>
<dbReference type="Proteomes" id="UP000231279">
    <property type="component" value="Unassembled WGS sequence"/>
</dbReference>